<dbReference type="Proteomes" id="UP001497680">
    <property type="component" value="Unassembled WGS sequence"/>
</dbReference>
<dbReference type="EMBL" id="MU394400">
    <property type="protein sequence ID" value="KAI6081304.1"/>
    <property type="molecule type" value="Genomic_DNA"/>
</dbReference>
<sequence length="472" mass="54235">MEVLASRTSDWFAQHRAQEDARDARVKDQLVAKLKENGVLSEEQMTLFKREVASYGSEQPSLRETRRRQRELDERFDKVHYYTFISAVIEYIKNHVPNDRCTRVYEDVVSVIPDRSYTPMRGSTPNSASSHENPETPFSVSKAAPGSVKSNAELIDILVSTANLESREAVSIRGHITWFDSMNKGTSGMWTPSTGLIIGGRLGRDHTLSDVPNHYVRDRLMNYILTQLDEDKREASKRAVFSDLSATELQEYSDIILQKQREIDEKEQAEWDEARRNYLRRETQRASEAANLERQDTLINEIDKTIELTPRPGFAVRDYAKLSRICCSVLKPPIDKLGPHQADGRKMEPEERSVEVGDDIDRDCDQVRAMIARFIQDSDWSVDQFRWALGRGRVTRPQLISFLEKKGPSAGKQTHAFPLAWEFFKKRELVGYPMSNTPNDAGVLRERDANRRTKRPSTGEKRNSRGKRTRRA</sequence>
<comment type="caution">
    <text evidence="1">The sequence shown here is derived from an EMBL/GenBank/DDBJ whole genome shotgun (WGS) entry which is preliminary data.</text>
</comment>
<organism evidence="1 2">
    <name type="scientific">Hypoxylon rubiginosum</name>
    <dbReference type="NCBI Taxonomy" id="110542"/>
    <lineage>
        <taxon>Eukaryota</taxon>
        <taxon>Fungi</taxon>
        <taxon>Dikarya</taxon>
        <taxon>Ascomycota</taxon>
        <taxon>Pezizomycotina</taxon>
        <taxon>Sordariomycetes</taxon>
        <taxon>Xylariomycetidae</taxon>
        <taxon>Xylariales</taxon>
        <taxon>Hypoxylaceae</taxon>
        <taxon>Hypoxylon</taxon>
    </lineage>
</organism>
<protein>
    <submittedName>
        <fullName evidence="1">Uncharacterized protein</fullName>
    </submittedName>
</protein>
<evidence type="ECO:0000313" key="2">
    <source>
        <dbReference type="Proteomes" id="UP001497680"/>
    </source>
</evidence>
<name>A0ACC0CLM2_9PEZI</name>
<evidence type="ECO:0000313" key="1">
    <source>
        <dbReference type="EMBL" id="KAI6081304.1"/>
    </source>
</evidence>
<accession>A0ACC0CLM2</accession>
<gene>
    <name evidence="1" type="ORF">F4821DRAFT_273245</name>
</gene>
<proteinExistence type="predicted"/>
<reference evidence="1 2" key="1">
    <citation type="journal article" date="2022" name="New Phytol.">
        <title>Ecological generalism drives hyperdiversity of secondary metabolite gene clusters in xylarialean endophytes.</title>
        <authorList>
            <person name="Franco M.E.E."/>
            <person name="Wisecaver J.H."/>
            <person name="Arnold A.E."/>
            <person name="Ju Y.M."/>
            <person name="Slot J.C."/>
            <person name="Ahrendt S."/>
            <person name="Moore L.P."/>
            <person name="Eastman K.E."/>
            <person name="Scott K."/>
            <person name="Konkel Z."/>
            <person name="Mondo S.J."/>
            <person name="Kuo A."/>
            <person name="Hayes R.D."/>
            <person name="Haridas S."/>
            <person name="Andreopoulos B."/>
            <person name="Riley R."/>
            <person name="LaButti K."/>
            <person name="Pangilinan J."/>
            <person name="Lipzen A."/>
            <person name="Amirebrahimi M."/>
            <person name="Yan J."/>
            <person name="Adam C."/>
            <person name="Keymanesh K."/>
            <person name="Ng V."/>
            <person name="Louie K."/>
            <person name="Northen T."/>
            <person name="Drula E."/>
            <person name="Henrissat B."/>
            <person name="Hsieh H.M."/>
            <person name="Youens-Clark K."/>
            <person name="Lutzoni F."/>
            <person name="Miadlikowska J."/>
            <person name="Eastwood D.C."/>
            <person name="Hamelin R.C."/>
            <person name="Grigoriev I.V."/>
            <person name="U'Ren J.M."/>
        </authorList>
    </citation>
    <scope>NUCLEOTIDE SEQUENCE [LARGE SCALE GENOMIC DNA]</scope>
    <source>
        <strain evidence="1 2">ER1909</strain>
    </source>
</reference>
<keyword evidence="2" id="KW-1185">Reference proteome</keyword>